<dbReference type="STRING" id="1754191.A0A1Y1VC44"/>
<dbReference type="GO" id="GO:0005524">
    <property type="term" value="F:ATP binding"/>
    <property type="evidence" value="ECO:0007669"/>
    <property type="project" value="UniProtKB-KW"/>
</dbReference>
<dbReference type="EMBL" id="MCFH01000018">
    <property type="protein sequence ID" value="ORX51521.1"/>
    <property type="molecule type" value="Genomic_DNA"/>
</dbReference>
<feature type="region of interest" description="Disordered" evidence="3">
    <location>
        <begin position="49"/>
        <end position="68"/>
    </location>
</feature>
<reference evidence="4 5" key="1">
    <citation type="submission" date="2016-08" db="EMBL/GenBank/DDBJ databases">
        <title>Genomes of anaerobic fungi encode conserved fungal cellulosomes for biomass hydrolysis.</title>
        <authorList>
            <consortium name="DOE Joint Genome Institute"/>
            <person name="Haitjema C.H."/>
            <person name="Gilmore S.P."/>
            <person name="Henske J.K."/>
            <person name="Solomon K.V."/>
            <person name="De Groot R."/>
            <person name="Kuo A."/>
            <person name="Mondo S.J."/>
            <person name="Salamov A.A."/>
            <person name="Labutti K."/>
            <person name="Zhao Z."/>
            <person name="Chiniquy J."/>
            <person name="Barry K."/>
            <person name="Brewer H.M."/>
            <person name="Purvine S.O."/>
            <person name="Wright A.T."/>
            <person name="Boxma B."/>
            <person name="Van Alen T."/>
            <person name="Hackstein J.H."/>
            <person name="Baker S.E."/>
            <person name="Grigoriev I.V."/>
            <person name="O'Malley M.A."/>
        </authorList>
    </citation>
    <scope>NUCLEOTIDE SEQUENCE [LARGE SCALE GENOMIC DNA]</scope>
    <source>
        <strain evidence="5">finn</strain>
    </source>
</reference>
<keyword evidence="1" id="KW-0547">Nucleotide-binding</keyword>
<accession>A0A1Y1VC44</accession>
<proteinExistence type="predicted"/>
<dbReference type="Gene3D" id="2.60.34.10">
    <property type="entry name" value="Substrate Binding Domain Of DNAk, Chain A, domain 1"/>
    <property type="match status" value="1"/>
</dbReference>
<dbReference type="Pfam" id="PF00012">
    <property type="entry name" value="HSP70"/>
    <property type="match status" value="1"/>
</dbReference>
<keyword evidence="2" id="KW-0067">ATP-binding</keyword>
<comment type="caution">
    <text evidence="4">The sequence shown here is derived from an EMBL/GenBank/DDBJ whole genome shotgun (WGS) entry which is preliminary data.</text>
</comment>
<keyword evidence="5" id="KW-1185">Reference proteome</keyword>
<gene>
    <name evidence="4" type="ORF">BCR36DRAFT_266141</name>
</gene>
<evidence type="ECO:0000313" key="4">
    <source>
        <dbReference type="EMBL" id="ORX51521.1"/>
    </source>
</evidence>
<evidence type="ECO:0000256" key="1">
    <source>
        <dbReference type="ARBA" id="ARBA00022741"/>
    </source>
</evidence>
<dbReference type="OrthoDB" id="2401965at2759"/>
<sequence length="68" mass="8392">LTFKIDKNYILNFSTIEKATYLYKVITIFNDERILYRSETYRLKKEAERYKEDDEKAKERIESMNELE</sequence>
<evidence type="ECO:0000256" key="2">
    <source>
        <dbReference type="ARBA" id="ARBA00022840"/>
    </source>
</evidence>
<organism evidence="4 5">
    <name type="scientific">Piromyces finnis</name>
    <dbReference type="NCBI Taxonomy" id="1754191"/>
    <lineage>
        <taxon>Eukaryota</taxon>
        <taxon>Fungi</taxon>
        <taxon>Fungi incertae sedis</taxon>
        <taxon>Chytridiomycota</taxon>
        <taxon>Chytridiomycota incertae sedis</taxon>
        <taxon>Neocallimastigomycetes</taxon>
        <taxon>Neocallimastigales</taxon>
        <taxon>Neocallimastigaceae</taxon>
        <taxon>Piromyces</taxon>
    </lineage>
</organism>
<dbReference type="Proteomes" id="UP000193719">
    <property type="component" value="Unassembled WGS sequence"/>
</dbReference>
<reference evidence="4 5" key="2">
    <citation type="submission" date="2016-08" db="EMBL/GenBank/DDBJ databases">
        <title>Pervasive Adenine N6-methylation of Active Genes in Fungi.</title>
        <authorList>
            <consortium name="DOE Joint Genome Institute"/>
            <person name="Mondo S.J."/>
            <person name="Dannebaum R.O."/>
            <person name="Kuo R.C."/>
            <person name="Labutti K."/>
            <person name="Haridas S."/>
            <person name="Kuo A."/>
            <person name="Salamov A."/>
            <person name="Ahrendt S.R."/>
            <person name="Lipzen A."/>
            <person name="Sullivan W."/>
            <person name="Andreopoulos W.B."/>
            <person name="Clum A."/>
            <person name="Lindquist E."/>
            <person name="Daum C."/>
            <person name="Ramamoorthy G.K."/>
            <person name="Gryganskyi A."/>
            <person name="Culley D."/>
            <person name="Magnuson J.K."/>
            <person name="James T.Y."/>
            <person name="O'Malley M.A."/>
            <person name="Stajich J.E."/>
            <person name="Spatafora J.W."/>
            <person name="Visel A."/>
            <person name="Grigoriev I.V."/>
        </authorList>
    </citation>
    <scope>NUCLEOTIDE SEQUENCE [LARGE SCALE GENOMIC DNA]</scope>
    <source>
        <strain evidence="5">finn</strain>
    </source>
</reference>
<evidence type="ECO:0000256" key="3">
    <source>
        <dbReference type="SAM" id="MobiDB-lite"/>
    </source>
</evidence>
<dbReference type="AlphaFoldDB" id="A0A1Y1VC44"/>
<name>A0A1Y1VC44_9FUNG</name>
<feature type="non-terminal residue" evidence="4">
    <location>
        <position position="1"/>
    </location>
</feature>
<dbReference type="InterPro" id="IPR013126">
    <property type="entry name" value="Hsp_70_fam"/>
</dbReference>
<feature type="non-terminal residue" evidence="4">
    <location>
        <position position="68"/>
    </location>
</feature>
<dbReference type="GO" id="GO:0140662">
    <property type="term" value="F:ATP-dependent protein folding chaperone"/>
    <property type="evidence" value="ECO:0007669"/>
    <property type="project" value="InterPro"/>
</dbReference>
<dbReference type="SUPFAM" id="SSF100920">
    <property type="entry name" value="Heat shock protein 70kD (HSP70), peptide-binding domain"/>
    <property type="match status" value="1"/>
</dbReference>
<dbReference type="InterPro" id="IPR029047">
    <property type="entry name" value="HSP70_peptide-bd_sf"/>
</dbReference>
<evidence type="ECO:0000313" key="5">
    <source>
        <dbReference type="Proteomes" id="UP000193719"/>
    </source>
</evidence>
<protein>
    <submittedName>
        <fullName evidence="4">Uncharacterized protein</fullName>
    </submittedName>
</protein>